<protein>
    <recommendedName>
        <fullName evidence="3">Sulfatase</fullName>
    </recommendedName>
</protein>
<reference evidence="1 2" key="1">
    <citation type="submission" date="2019-02" db="EMBL/GenBank/DDBJ databases">
        <title>Deep-cultivation of Planctomycetes and their phenomic and genomic characterization uncovers novel biology.</title>
        <authorList>
            <person name="Wiegand S."/>
            <person name="Jogler M."/>
            <person name="Boedeker C."/>
            <person name="Pinto D."/>
            <person name="Vollmers J."/>
            <person name="Rivas-Marin E."/>
            <person name="Kohn T."/>
            <person name="Peeters S.H."/>
            <person name="Heuer A."/>
            <person name="Rast P."/>
            <person name="Oberbeckmann S."/>
            <person name="Bunk B."/>
            <person name="Jeske O."/>
            <person name="Meyerdierks A."/>
            <person name="Storesund J.E."/>
            <person name="Kallscheuer N."/>
            <person name="Luecker S."/>
            <person name="Lage O.M."/>
            <person name="Pohl T."/>
            <person name="Merkel B.J."/>
            <person name="Hornburger P."/>
            <person name="Mueller R.-W."/>
            <person name="Bruemmer F."/>
            <person name="Labrenz M."/>
            <person name="Spormann A.M."/>
            <person name="Op Den Camp H."/>
            <person name="Overmann J."/>
            <person name="Amann R."/>
            <person name="Jetten M.S.M."/>
            <person name="Mascher T."/>
            <person name="Medema M.H."/>
            <person name="Devos D.P."/>
            <person name="Kaster A.-K."/>
            <person name="Ovreas L."/>
            <person name="Rohde M."/>
            <person name="Galperin M.Y."/>
            <person name="Jogler C."/>
        </authorList>
    </citation>
    <scope>NUCLEOTIDE SEQUENCE [LARGE SCALE GENOMIC DNA]</scope>
    <source>
        <strain evidence="1 2">Poly41</strain>
    </source>
</reference>
<dbReference type="EMBL" id="SJPV01000009">
    <property type="protein sequence ID" value="TWU33924.1"/>
    <property type="molecule type" value="Genomic_DNA"/>
</dbReference>
<dbReference type="RefSeq" id="WP_146529382.1">
    <property type="nucleotide sequence ID" value="NZ_SJPV01000009.1"/>
</dbReference>
<keyword evidence="2" id="KW-1185">Reference proteome</keyword>
<organism evidence="1 2">
    <name type="scientific">Novipirellula artificiosorum</name>
    <dbReference type="NCBI Taxonomy" id="2528016"/>
    <lineage>
        <taxon>Bacteria</taxon>
        <taxon>Pseudomonadati</taxon>
        <taxon>Planctomycetota</taxon>
        <taxon>Planctomycetia</taxon>
        <taxon>Pirellulales</taxon>
        <taxon>Pirellulaceae</taxon>
        <taxon>Novipirellula</taxon>
    </lineage>
</organism>
<dbReference type="Proteomes" id="UP000319143">
    <property type="component" value="Unassembled WGS sequence"/>
</dbReference>
<dbReference type="PANTHER" id="PTHR43737">
    <property type="entry name" value="BLL7424 PROTEIN"/>
    <property type="match status" value="1"/>
</dbReference>
<sequence length="443" mass="48421">MHPILHENIARINRRQLFGRTASGIGAAALASLMKRDADASESAVPGSTGLPGIPHHAAKAKRVVVLWQGGGPSHVDLFDDKPVLRDMATKDIPDSVRGNTRLSTMSSGYGKWPCVPAIKPHANYAACGMRMSTMLPDIGALADEICLVRSLHTEAVNHAPGVTFFLTGSQVPGRPSMGAWLAYGLGSETEELPTFVVMTSSDKGKTCGQLFYDYYWGSGFLPSRLQGVRFRNTGDPVPYLANPPGVSETARRLLLDDIAAMSRAHLEDYGDPEIDTRISQYEMAFRMQTSVPELVDFSDESAATLERYGPNVQIKGTFTNNCLVARRLLERGTRFVQLMHSGWDQHNNLFTQLEKQCIDTQAPSAALVHDLKERGMLDDTLVIWGGEFGRTPFGQGDPAKPTGRDHFGKAFSWWLAGGGVKPGFVYDSTDTKENLQNSSVTF</sequence>
<dbReference type="Pfam" id="PF07394">
    <property type="entry name" value="DUF1501"/>
    <property type="match status" value="1"/>
</dbReference>
<evidence type="ECO:0000313" key="2">
    <source>
        <dbReference type="Proteomes" id="UP000319143"/>
    </source>
</evidence>
<dbReference type="OrthoDB" id="127333at2"/>
<accession>A0A5C6DDG6</accession>
<comment type="caution">
    <text evidence="1">The sequence shown here is derived from an EMBL/GenBank/DDBJ whole genome shotgun (WGS) entry which is preliminary data.</text>
</comment>
<evidence type="ECO:0000313" key="1">
    <source>
        <dbReference type="EMBL" id="TWU33924.1"/>
    </source>
</evidence>
<dbReference type="InterPro" id="IPR017850">
    <property type="entry name" value="Alkaline_phosphatase_core_sf"/>
</dbReference>
<dbReference type="InterPro" id="IPR006311">
    <property type="entry name" value="TAT_signal"/>
</dbReference>
<dbReference type="PROSITE" id="PS51318">
    <property type="entry name" value="TAT"/>
    <property type="match status" value="1"/>
</dbReference>
<dbReference type="InterPro" id="IPR010869">
    <property type="entry name" value="DUF1501"/>
</dbReference>
<dbReference type="PANTHER" id="PTHR43737:SF1">
    <property type="entry name" value="DUF1501 DOMAIN-CONTAINING PROTEIN"/>
    <property type="match status" value="1"/>
</dbReference>
<proteinExistence type="predicted"/>
<evidence type="ECO:0008006" key="3">
    <source>
        <dbReference type="Google" id="ProtNLM"/>
    </source>
</evidence>
<gene>
    <name evidence="1" type="ORF">Poly41_49240</name>
</gene>
<dbReference type="SUPFAM" id="SSF53649">
    <property type="entry name" value="Alkaline phosphatase-like"/>
    <property type="match status" value="1"/>
</dbReference>
<name>A0A5C6DDG6_9BACT</name>
<dbReference type="AlphaFoldDB" id="A0A5C6DDG6"/>